<dbReference type="Proteomes" id="UP000034932">
    <property type="component" value="Unassembled WGS sequence"/>
</dbReference>
<dbReference type="Pfam" id="PF13483">
    <property type="entry name" value="Lactamase_B_3"/>
    <property type="match status" value="1"/>
</dbReference>
<protein>
    <submittedName>
        <fullName evidence="1">Zn-dependent hydrolase of the beta-lactamase fold-like protein</fullName>
    </submittedName>
</protein>
<proteinExistence type="predicted"/>
<keyword evidence="1" id="KW-0378">Hydrolase</keyword>
<gene>
    <name evidence="1" type="ORF">UT19_C0012G0016</name>
</gene>
<sequence>MDIIYLGHASFRIKGRAVVVITDPFDPQKVGLKFPKISADLVTVSHAHDDHSFVQAVSGVKKIIDGPGEYEIAGVSIIGSRTYHDSKKGVERGKNTIYVIEMDDLRLVHLGDLGHRLSEDMLEELGEVDVLMIPVGGVYTIGPGEAGEIVRDIEPAITIPMHYKTPGLNPDTFGELSSVDEFLKETGLPVERIEKLSIKKSELGEEMKVVVLEKKS</sequence>
<organism evidence="1 2">
    <name type="scientific">Candidatus Woesebacteria bacterium GW2011_GWB1_39_10b</name>
    <dbReference type="NCBI Taxonomy" id="1618573"/>
    <lineage>
        <taxon>Bacteria</taxon>
        <taxon>Candidatus Woeseibacteriota</taxon>
    </lineage>
</organism>
<evidence type="ECO:0000313" key="2">
    <source>
        <dbReference type="Proteomes" id="UP000034932"/>
    </source>
</evidence>
<dbReference type="InterPro" id="IPR036866">
    <property type="entry name" value="RibonucZ/Hydroxyglut_hydro"/>
</dbReference>
<dbReference type="GO" id="GO:0016787">
    <property type="term" value="F:hydrolase activity"/>
    <property type="evidence" value="ECO:0007669"/>
    <property type="project" value="UniProtKB-KW"/>
</dbReference>
<dbReference type="PANTHER" id="PTHR42967:SF1">
    <property type="entry name" value="MBL FOLD METALLO-HYDROLASE"/>
    <property type="match status" value="1"/>
</dbReference>
<dbReference type="Gene3D" id="3.60.15.10">
    <property type="entry name" value="Ribonuclease Z/Hydroxyacylglutathione hydrolase-like"/>
    <property type="match status" value="1"/>
</dbReference>
<reference evidence="1 2" key="1">
    <citation type="journal article" date="2015" name="Nature">
        <title>rRNA introns, odd ribosomes, and small enigmatic genomes across a large radiation of phyla.</title>
        <authorList>
            <person name="Brown C.T."/>
            <person name="Hug L.A."/>
            <person name="Thomas B.C."/>
            <person name="Sharon I."/>
            <person name="Castelle C.J."/>
            <person name="Singh A."/>
            <person name="Wilkins M.J."/>
            <person name="Williams K.H."/>
            <person name="Banfield J.F."/>
        </authorList>
    </citation>
    <scope>NUCLEOTIDE SEQUENCE [LARGE SCALE GENOMIC DNA]</scope>
</reference>
<dbReference type="STRING" id="1618573.UT19_C0012G0016"/>
<name>A0A0G0LQU6_9BACT</name>
<dbReference type="EMBL" id="LBVW01000012">
    <property type="protein sequence ID" value="KKQ93427.1"/>
    <property type="molecule type" value="Genomic_DNA"/>
</dbReference>
<comment type="caution">
    <text evidence="1">The sequence shown here is derived from an EMBL/GenBank/DDBJ whole genome shotgun (WGS) entry which is preliminary data.</text>
</comment>
<dbReference type="PANTHER" id="PTHR42967">
    <property type="entry name" value="METAL DEPENDENT HYDROLASE"/>
    <property type="match status" value="1"/>
</dbReference>
<evidence type="ECO:0000313" key="1">
    <source>
        <dbReference type="EMBL" id="KKQ93427.1"/>
    </source>
</evidence>
<dbReference type="SUPFAM" id="SSF56281">
    <property type="entry name" value="Metallo-hydrolase/oxidoreductase"/>
    <property type="match status" value="1"/>
</dbReference>
<dbReference type="AlphaFoldDB" id="A0A0G0LQU6"/>
<accession>A0A0G0LQU6</accession>
<dbReference type="PATRIC" id="fig|1618573.3.peg.778"/>